<evidence type="ECO:0000256" key="2">
    <source>
        <dbReference type="ARBA" id="ARBA00004370"/>
    </source>
</evidence>
<reference evidence="15" key="1">
    <citation type="submission" date="2022-09" db="EMBL/GenBank/DDBJ databases">
        <title>Culturomic study of gut microbiota in children with autism spectrum disorder.</title>
        <authorList>
            <person name="Efimov B.A."/>
            <person name="Chaplin A.V."/>
            <person name="Sokolova S.R."/>
            <person name="Pikina A.P."/>
            <person name="Korzhanova M."/>
            <person name="Belova V."/>
            <person name="Korostin D."/>
        </authorList>
    </citation>
    <scope>NUCLEOTIDE SEQUENCE</scope>
    <source>
        <strain evidence="15">ASD5510</strain>
    </source>
</reference>
<dbReference type="InterPro" id="IPR000014">
    <property type="entry name" value="PAS"/>
</dbReference>
<feature type="domain" description="Histidine kinase" evidence="12">
    <location>
        <begin position="473"/>
        <end position="698"/>
    </location>
</feature>
<dbReference type="CDD" id="cd00082">
    <property type="entry name" value="HisKA"/>
    <property type="match status" value="1"/>
</dbReference>
<feature type="domain" description="Response regulatory" evidence="13">
    <location>
        <begin position="851"/>
        <end position="972"/>
    </location>
</feature>
<dbReference type="Pfam" id="PF00512">
    <property type="entry name" value="HisKA"/>
    <property type="match status" value="1"/>
</dbReference>
<organism evidence="15 16">
    <name type="scientific">Hominibacterium faecale</name>
    <dbReference type="NCBI Taxonomy" id="2839743"/>
    <lineage>
        <taxon>Bacteria</taxon>
        <taxon>Bacillati</taxon>
        <taxon>Bacillota</taxon>
        <taxon>Clostridia</taxon>
        <taxon>Peptostreptococcales</taxon>
        <taxon>Anaerovoracaceae</taxon>
        <taxon>Hominibacterium</taxon>
    </lineage>
</organism>
<gene>
    <name evidence="15" type="ORF">OBO34_09910</name>
</gene>
<name>A0A9J6QT29_9FIRM</name>
<feature type="modified residue" description="4-aspartylphosphate" evidence="10">
    <location>
        <position position="903"/>
    </location>
</feature>
<keyword evidence="11" id="KW-0812">Transmembrane</keyword>
<dbReference type="GO" id="GO:0000155">
    <property type="term" value="F:phosphorelay sensor kinase activity"/>
    <property type="evidence" value="ECO:0007669"/>
    <property type="project" value="InterPro"/>
</dbReference>
<evidence type="ECO:0000259" key="12">
    <source>
        <dbReference type="PROSITE" id="PS50109"/>
    </source>
</evidence>
<keyword evidence="5 10" id="KW-0597">Phosphoprotein</keyword>
<dbReference type="Gene3D" id="1.10.287.130">
    <property type="match status" value="1"/>
</dbReference>
<dbReference type="PRINTS" id="PR00344">
    <property type="entry name" value="BCTRLSENSOR"/>
</dbReference>
<dbReference type="InterPro" id="IPR035965">
    <property type="entry name" value="PAS-like_dom_sf"/>
</dbReference>
<feature type="transmembrane region" description="Helical" evidence="11">
    <location>
        <begin position="12"/>
        <end position="32"/>
    </location>
</feature>
<feature type="transmembrane region" description="Helical" evidence="11">
    <location>
        <begin position="296"/>
        <end position="318"/>
    </location>
</feature>
<dbReference type="Gene3D" id="3.30.565.10">
    <property type="entry name" value="Histidine kinase-like ATPase, C-terminal domain"/>
    <property type="match status" value="1"/>
</dbReference>
<keyword evidence="16" id="KW-1185">Reference proteome</keyword>
<evidence type="ECO:0000256" key="9">
    <source>
        <dbReference type="ARBA" id="ARBA00024867"/>
    </source>
</evidence>
<protein>
    <recommendedName>
        <fullName evidence="4">Stage 0 sporulation protein A homolog</fullName>
        <ecNumber evidence="3">2.7.13.3</ecNumber>
    </recommendedName>
</protein>
<dbReference type="InterPro" id="IPR005467">
    <property type="entry name" value="His_kinase_dom"/>
</dbReference>
<comment type="caution">
    <text evidence="10">Lacks conserved residue(s) required for the propagation of feature annotation.</text>
</comment>
<dbReference type="InterPro" id="IPR036097">
    <property type="entry name" value="HisK_dim/P_sf"/>
</dbReference>
<evidence type="ECO:0000256" key="5">
    <source>
        <dbReference type="ARBA" id="ARBA00022553"/>
    </source>
</evidence>
<dbReference type="PROSITE" id="PS50113">
    <property type="entry name" value="PAC"/>
    <property type="match status" value="1"/>
</dbReference>
<feature type="domain" description="Response regulatory" evidence="13">
    <location>
        <begin position="713"/>
        <end position="831"/>
    </location>
</feature>
<dbReference type="AlphaFoldDB" id="A0A9J6QT29"/>
<dbReference type="Pfam" id="PF02518">
    <property type="entry name" value="HATPase_c"/>
    <property type="match status" value="1"/>
</dbReference>
<evidence type="ECO:0000256" key="11">
    <source>
        <dbReference type="SAM" id="Phobius"/>
    </source>
</evidence>
<comment type="subcellular location">
    <subcellularLocation>
        <location evidence="2">Membrane</location>
    </subcellularLocation>
</comment>
<evidence type="ECO:0000259" key="14">
    <source>
        <dbReference type="PROSITE" id="PS50113"/>
    </source>
</evidence>
<dbReference type="InterPro" id="IPR011006">
    <property type="entry name" value="CheY-like_superfamily"/>
</dbReference>
<evidence type="ECO:0000256" key="6">
    <source>
        <dbReference type="ARBA" id="ARBA00022679"/>
    </source>
</evidence>
<accession>A0A9J6QT29</accession>
<comment type="function">
    <text evidence="9">May play the central regulatory role in sporulation. It may be an element of the effector pathway responsible for the activation of sporulation genes in response to nutritional stress. Spo0A may act in concert with spo0H (a sigma factor) to control the expression of some genes that are critical to the sporulation process.</text>
</comment>
<dbReference type="SUPFAM" id="SSF47384">
    <property type="entry name" value="Homodimeric domain of signal transducing histidine kinase"/>
    <property type="match status" value="1"/>
</dbReference>
<dbReference type="Gene3D" id="3.30.450.20">
    <property type="entry name" value="PAS domain"/>
    <property type="match status" value="2"/>
</dbReference>
<dbReference type="NCBIfam" id="TIGR00229">
    <property type="entry name" value="sensory_box"/>
    <property type="match status" value="1"/>
</dbReference>
<evidence type="ECO:0000256" key="4">
    <source>
        <dbReference type="ARBA" id="ARBA00018672"/>
    </source>
</evidence>
<dbReference type="CDD" id="cd00156">
    <property type="entry name" value="REC"/>
    <property type="match status" value="1"/>
</dbReference>
<evidence type="ECO:0000313" key="16">
    <source>
        <dbReference type="Proteomes" id="UP001065549"/>
    </source>
</evidence>
<dbReference type="PANTHER" id="PTHR45339:SF5">
    <property type="entry name" value="HISTIDINE KINASE"/>
    <property type="match status" value="1"/>
</dbReference>
<evidence type="ECO:0000313" key="15">
    <source>
        <dbReference type="EMBL" id="MCU7378668.1"/>
    </source>
</evidence>
<feature type="domain" description="PAC" evidence="14">
    <location>
        <begin position="404"/>
        <end position="455"/>
    </location>
</feature>
<evidence type="ECO:0000256" key="1">
    <source>
        <dbReference type="ARBA" id="ARBA00000085"/>
    </source>
</evidence>
<dbReference type="InterPro" id="IPR036890">
    <property type="entry name" value="HATPase_C_sf"/>
</dbReference>
<comment type="catalytic activity">
    <reaction evidence="1">
        <text>ATP + protein L-histidine = ADP + protein N-phospho-L-histidine.</text>
        <dbReference type="EC" id="2.7.13.3"/>
    </reaction>
</comment>
<dbReference type="InterPro" id="IPR003594">
    <property type="entry name" value="HATPase_dom"/>
</dbReference>
<keyword evidence="8" id="KW-0902">Two-component regulatory system</keyword>
<dbReference type="Proteomes" id="UP001065549">
    <property type="component" value="Unassembled WGS sequence"/>
</dbReference>
<dbReference type="PROSITE" id="PS50110">
    <property type="entry name" value="RESPONSE_REGULATORY"/>
    <property type="match status" value="2"/>
</dbReference>
<evidence type="ECO:0000259" key="13">
    <source>
        <dbReference type="PROSITE" id="PS50110"/>
    </source>
</evidence>
<dbReference type="SMART" id="SM00388">
    <property type="entry name" value="HisKA"/>
    <property type="match status" value="1"/>
</dbReference>
<dbReference type="EMBL" id="JAOSHN010000003">
    <property type="protein sequence ID" value="MCU7378668.1"/>
    <property type="molecule type" value="Genomic_DNA"/>
</dbReference>
<keyword evidence="7" id="KW-0418">Kinase</keyword>
<dbReference type="InterPro" id="IPR000700">
    <property type="entry name" value="PAS-assoc_C"/>
</dbReference>
<dbReference type="Pfam" id="PF00072">
    <property type="entry name" value="Response_reg"/>
    <property type="match status" value="1"/>
</dbReference>
<proteinExistence type="predicted"/>
<dbReference type="CDD" id="cd17546">
    <property type="entry name" value="REC_hyHK_CKI1_RcsC-like"/>
    <property type="match status" value="1"/>
</dbReference>
<dbReference type="InterPro" id="IPR003661">
    <property type="entry name" value="HisK_dim/P_dom"/>
</dbReference>
<dbReference type="SUPFAM" id="SSF55785">
    <property type="entry name" value="PYP-like sensor domain (PAS domain)"/>
    <property type="match status" value="1"/>
</dbReference>
<dbReference type="SMART" id="SM00387">
    <property type="entry name" value="HATPase_c"/>
    <property type="match status" value="1"/>
</dbReference>
<dbReference type="PANTHER" id="PTHR45339">
    <property type="entry name" value="HYBRID SIGNAL TRANSDUCTION HISTIDINE KINASE J"/>
    <property type="match status" value="1"/>
</dbReference>
<evidence type="ECO:0000256" key="8">
    <source>
        <dbReference type="ARBA" id="ARBA00023012"/>
    </source>
</evidence>
<dbReference type="GO" id="GO:0016020">
    <property type="term" value="C:membrane"/>
    <property type="evidence" value="ECO:0007669"/>
    <property type="project" value="UniProtKB-SubCell"/>
</dbReference>
<dbReference type="RefSeq" id="WP_253020027.1">
    <property type="nucleotide sequence ID" value="NZ_JAOSHN010000003.1"/>
</dbReference>
<keyword evidence="11" id="KW-1133">Transmembrane helix</keyword>
<dbReference type="InterPro" id="IPR004358">
    <property type="entry name" value="Sig_transdc_His_kin-like_C"/>
</dbReference>
<keyword evidence="6" id="KW-0808">Transferase</keyword>
<dbReference type="PROSITE" id="PS50109">
    <property type="entry name" value="HIS_KIN"/>
    <property type="match status" value="1"/>
</dbReference>
<sequence>MNKVNRKRNPAWYITACFLLFLALILFLGYTVKKYSDGIYQNIRESTTESVEALTSDRVKMLDKTLNLLETQAQALAIHLSEPKLTVTPDMLKTFAKMRKEYLFIGVFNSDGAVVSSGGTSAKISSNDEVYRQVFAGKSGVTDTFLGEMGYEEVRVYAPIYQSGVITGGVYIDLDAEILRSAGESSLYDSAGYSYLLKQDGTILLAPSFYSYAQIYHNVRDVFAASKSNQKTVEALMNALKKGERGNAVLEFSGEMQILCFEPSAVKEGWYYVSVLPLALVENNGQTVIRLSSRMIALFLGFVLAFFVFLGVILFVLLRDKWKQETNEGRVYKAISENIDTAIFIMDQHTHRIRHVFENMRSILGIPAEKVQGNICDSQWLTHIGLPAEVIAMVEEVELSSQPVTAELKYNNPHLGKEVWLSVSVSPLNLKGRKEYMVAFTDITENKNLMEQLHASMLEAQSSNEAKSSFLANMSHDIRTPMNAITGMTDIAIRSIEDRERVLDCLNKITLSSNHLKGLINDILDMSKIESGKLTLNAGITSLPEVMEGLVNIIQFQADEKEQQLLVVIQHVEHETVLCDAVRLNQVLMNILANAVKFTPNKGSIRCTVEETFSPRGAEYGRYLFTVKDNGIGMSKELQETIFDAFTREKSSRIEKIEGSGLGMSISKWIVDQMGGTIQVSSQLGRGSEFLVTLDFPVSGQPIEVCGLEQGLSLLLIDRDEQSSQSAASTLETLRFLVDTACDTKKALEFISHKHEAGCEYDVILLNHHFSKEDLFASIARIHEAARRSIIIVAGGNDSEIGKQVEEEGADAVISPLFFKSTLSREITRVLLHRADEPTPLPTDKPLEACHVLMAEDNELNREIAVELLSSSGALVDTAEDGYQCLERFLASEAGYYQMILMDIRMPVMNGYEAARQIRSSARADAEAIPILAVTADAFSEDIQAAKDAGMNGHISKPLDMVQVIAEMKRCLSRF</sequence>
<dbReference type="Gene3D" id="3.40.50.2300">
    <property type="match status" value="2"/>
</dbReference>
<dbReference type="SUPFAM" id="SSF55874">
    <property type="entry name" value="ATPase domain of HSP90 chaperone/DNA topoisomerase II/histidine kinase"/>
    <property type="match status" value="1"/>
</dbReference>
<dbReference type="SMART" id="SM00448">
    <property type="entry name" value="REC"/>
    <property type="match status" value="1"/>
</dbReference>
<dbReference type="FunFam" id="3.30.565.10:FF:000006">
    <property type="entry name" value="Sensor histidine kinase WalK"/>
    <property type="match status" value="1"/>
</dbReference>
<dbReference type="EC" id="2.7.13.3" evidence="3"/>
<comment type="caution">
    <text evidence="15">The sequence shown here is derived from an EMBL/GenBank/DDBJ whole genome shotgun (WGS) entry which is preliminary data.</text>
</comment>
<dbReference type="SUPFAM" id="SSF52172">
    <property type="entry name" value="CheY-like"/>
    <property type="match status" value="2"/>
</dbReference>
<evidence type="ECO:0000256" key="3">
    <source>
        <dbReference type="ARBA" id="ARBA00012438"/>
    </source>
</evidence>
<keyword evidence="11" id="KW-0472">Membrane</keyword>
<evidence type="ECO:0000256" key="7">
    <source>
        <dbReference type="ARBA" id="ARBA00022777"/>
    </source>
</evidence>
<evidence type="ECO:0000256" key="10">
    <source>
        <dbReference type="PROSITE-ProRule" id="PRU00169"/>
    </source>
</evidence>
<dbReference type="InterPro" id="IPR001789">
    <property type="entry name" value="Sig_transdc_resp-reg_receiver"/>
</dbReference>